<evidence type="ECO:0008006" key="15">
    <source>
        <dbReference type="Google" id="ProtNLM"/>
    </source>
</evidence>
<sequence length="1333" mass="151917">MPKKIIPVIGIGASAGGLESLEQFFQQIDNNSGFAYVVIQHLAPNHKSLMDELLARHTDLPILIIEDGMELKANHIYLNPPKKFVKITNNKTLLSEKASKELSFPISSFLVSLAEDLGEYCAAIIFSGTGSDGSEGVKAIKEKGGLVVVQDPSSAKFDGMPKNAIATGAVDKILAAESIPEALHYFFIQSEKLKGDSLIEENIDVLKKITTELKHQTAMDFSEYKHSTIYRRVVRRSGLLGINSLEEYYTYLKSHLDEGGLLSKELLIGVTRFFRDRHVFDVLQKQVIPQLVENARETKQLRIWTAACSTGEEAYSIAILIKDYLKRNYLQYDVTIFATDLDKECIKTASDRIFPESIVAEIDKDILQSYFISTNGGYRIAKEIRDMIIFSVHDLIQSPPFSRIDLLSCRNFLIYLKSDIQQRLFSIFRIALKKEGFLLLGISESLGKMGQNFTDFDPKHKIYINSSPLQGPGQKTERIKFENIRKKLPEQNRESHNLNHIVSPKKRVENLQNFLIQQFVPDSVAFTPEYELFHTTGKVSSWLKLPVGEFNTHILKMLPEEWQVSFELAVNKVKTSQQTVMLKNLVVPPSISHAYISKKINIYISLIHAQGDSPMLVASFQENDKTPKHAKETVALDMAGAEKISLLENELRHSKENLQSTIEELESSNEELQSTNEELQSSNEELESVNEELYTVNAEFQEKVNELTDANNDINTLLKSTEIAIVFLDKNLNIRRFTPAIKTILNLVPKDEGRHISHFRGRVDLEDLVGKVEEVLRTLNPFEAVTKDTNDRQYLIKIMPFKTIKNEVEGIILSFIEVTLHSELSRKLNLSDEALYKVTQRFARKNELFELIAQSATDLITIHDENGIIEYISPSVYEILQYKPDELIGTNFIDLVNNKKHIWEIAKAFKEAKSKESTASLQFKIQHANGHEVWIQSTLRPIYNKEGKFSKILSNSTDITFRKKNEEELKKLSTIARQTSNIVIITDVEGKTTFVNKAFEKLTGYQEVEILGKKPAELLQGKESDKVTISLMSEALQKKESFSVEIVNYTKKGHKYWMQIYCEPIYNEAHEHCGFFSIQQDNSQQHEYDLHIQKLNDLLKLRNQNLAEVNTSLEEFAYVASHDLKEPARNVRGMMELIRKKYSDTLDGSVLEYIDVAIKASDKMNKLIESLLQFSRTGVLAEEKELVNLKQVINEAKTILSQPIKENKASVLLRTQVNEINVYPTLFLRLFQNLISNAIKYRSDKKPVILITCEEAESEWNFAVKDNGRGIPEREFQNIFKIFKTLNFKENTDSNGIGLSVCKKIVETHLGKIYVESTMGKGSTFHFSISKNI</sequence>
<keyword evidence="4" id="KW-0808">Transferase</keyword>
<dbReference type="GO" id="GO:0005737">
    <property type="term" value="C:cytoplasm"/>
    <property type="evidence" value="ECO:0007669"/>
    <property type="project" value="InterPro"/>
</dbReference>
<evidence type="ECO:0000313" key="14">
    <source>
        <dbReference type="Proteomes" id="UP000240608"/>
    </source>
</evidence>
<dbReference type="Pfam" id="PF01739">
    <property type="entry name" value="CheR"/>
    <property type="match status" value="1"/>
</dbReference>
<dbReference type="InterPro" id="IPR036804">
    <property type="entry name" value="CheR_N_sf"/>
</dbReference>
<dbReference type="InterPro" id="IPR035909">
    <property type="entry name" value="CheB_C"/>
</dbReference>
<keyword evidence="6" id="KW-0378">Hydrolase</keyword>
<dbReference type="SMART" id="SM00086">
    <property type="entry name" value="PAC"/>
    <property type="match status" value="2"/>
</dbReference>
<comment type="catalytic activity">
    <reaction evidence="1">
        <text>ATP + protein L-histidine = ADP + protein N-phospho-L-histidine.</text>
        <dbReference type="EC" id="2.7.13.3"/>
    </reaction>
</comment>
<dbReference type="CDD" id="cd00082">
    <property type="entry name" value="HisKA"/>
    <property type="match status" value="1"/>
</dbReference>
<evidence type="ECO:0000256" key="1">
    <source>
        <dbReference type="ARBA" id="ARBA00000085"/>
    </source>
</evidence>
<dbReference type="Gene3D" id="1.10.155.10">
    <property type="entry name" value="Chemotaxis receptor methyltransferase CheR, N-terminal domain"/>
    <property type="match status" value="1"/>
</dbReference>
<dbReference type="Pfam" id="PF13426">
    <property type="entry name" value="PAS_9"/>
    <property type="match status" value="1"/>
</dbReference>
<evidence type="ECO:0000259" key="12">
    <source>
        <dbReference type="PROSITE" id="PS50123"/>
    </source>
</evidence>
<dbReference type="SUPFAM" id="SSF55874">
    <property type="entry name" value="ATPase domain of HSP90 chaperone/DNA topoisomerase II/histidine kinase"/>
    <property type="match status" value="1"/>
</dbReference>
<evidence type="ECO:0000259" key="9">
    <source>
        <dbReference type="PROSITE" id="PS50112"/>
    </source>
</evidence>
<comment type="caution">
    <text evidence="13">The sequence shown here is derived from an EMBL/GenBank/DDBJ whole genome shotgun (WGS) entry which is preliminary data.</text>
</comment>
<evidence type="ECO:0000256" key="2">
    <source>
        <dbReference type="ARBA" id="ARBA00001541"/>
    </source>
</evidence>
<dbReference type="PROSITE" id="PS50123">
    <property type="entry name" value="CHER"/>
    <property type="match status" value="1"/>
</dbReference>
<evidence type="ECO:0000256" key="5">
    <source>
        <dbReference type="ARBA" id="ARBA00022691"/>
    </source>
</evidence>
<feature type="domain" description="CheB-type methylesterase" evidence="11">
    <location>
        <begin position="2"/>
        <end position="183"/>
    </location>
</feature>
<dbReference type="SUPFAM" id="SSF47757">
    <property type="entry name" value="Chemotaxis receptor methyltransferase CheR, N-terminal domain"/>
    <property type="match status" value="1"/>
</dbReference>
<dbReference type="SUPFAM" id="SSF47384">
    <property type="entry name" value="Homodimeric domain of signal transducing histidine kinase"/>
    <property type="match status" value="1"/>
</dbReference>
<dbReference type="GO" id="GO:0008983">
    <property type="term" value="F:protein-glutamate O-methyltransferase activity"/>
    <property type="evidence" value="ECO:0007669"/>
    <property type="project" value="UniProtKB-EC"/>
</dbReference>
<dbReference type="InterPro" id="IPR035965">
    <property type="entry name" value="PAS-like_dom_sf"/>
</dbReference>
<reference evidence="13 14" key="1">
    <citation type="submission" date="2018-03" db="EMBL/GenBank/DDBJ databases">
        <title>Cross-interface Injection: A General Nanoliter Liquid Handling Method Applied to Single Cells Genome Amplification Automated Nanoliter Liquid Handling Applied to Single Cell Multiple Displacement Amplification.</title>
        <authorList>
            <person name="Yun J."/>
            <person name="Xu P."/>
            <person name="Xu J."/>
            <person name="Dai X."/>
            <person name="Wang Y."/>
            <person name="Zheng X."/>
            <person name="Cao C."/>
            <person name="Yi Q."/>
            <person name="Zhu Y."/>
            <person name="Wang L."/>
            <person name="Dong Z."/>
            <person name="Huang Y."/>
            <person name="Huang L."/>
            <person name="Du W."/>
        </authorList>
    </citation>
    <scope>NUCLEOTIDE SEQUENCE [LARGE SCALE GENOMIC DNA]</scope>
    <source>
        <strain evidence="13 14">Z-D1-2</strain>
    </source>
</reference>
<dbReference type="InterPro" id="IPR036097">
    <property type="entry name" value="HisK_dim/P_sf"/>
</dbReference>
<dbReference type="Gene3D" id="3.30.450.20">
    <property type="entry name" value="PAS domain"/>
    <property type="match status" value="3"/>
</dbReference>
<gene>
    <name evidence="13" type="ORF">C9994_06750</name>
</gene>
<dbReference type="InterPro" id="IPR000673">
    <property type="entry name" value="Sig_transdc_resp-reg_Me-estase"/>
</dbReference>
<dbReference type="Pfam" id="PF02518">
    <property type="entry name" value="HATPase_c"/>
    <property type="match status" value="1"/>
</dbReference>
<dbReference type="Pfam" id="PF13596">
    <property type="entry name" value="PAS_10"/>
    <property type="match status" value="1"/>
</dbReference>
<dbReference type="PRINTS" id="PR00996">
    <property type="entry name" value="CHERMTFRASE"/>
</dbReference>
<dbReference type="Pfam" id="PF01339">
    <property type="entry name" value="CheB_methylest"/>
    <property type="match status" value="1"/>
</dbReference>
<dbReference type="SUPFAM" id="SSF55785">
    <property type="entry name" value="PYP-like sensor domain (PAS domain)"/>
    <property type="match status" value="2"/>
</dbReference>
<feature type="coiled-coil region" evidence="7">
    <location>
        <begin position="644"/>
        <end position="717"/>
    </location>
</feature>
<dbReference type="InterPro" id="IPR003594">
    <property type="entry name" value="HATPase_dom"/>
</dbReference>
<evidence type="ECO:0000256" key="4">
    <source>
        <dbReference type="ARBA" id="ARBA00022679"/>
    </source>
</evidence>
<dbReference type="Proteomes" id="UP000240608">
    <property type="component" value="Unassembled WGS sequence"/>
</dbReference>
<dbReference type="InterPro" id="IPR013655">
    <property type="entry name" value="PAS_fold_3"/>
</dbReference>
<dbReference type="Pfam" id="PF03705">
    <property type="entry name" value="CheR_N"/>
    <property type="match status" value="1"/>
</dbReference>
<evidence type="ECO:0000259" key="10">
    <source>
        <dbReference type="PROSITE" id="PS50113"/>
    </source>
</evidence>
<evidence type="ECO:0000313" key="13">
    <source>
        <dbReference type="EMBL" id="PTB96553.1"/>
    </source>
</evidence>
<dbReference type="PANTHER" id="PTHR24422">
    <property type="entry name" value="CHEMOTAXIS PROTEIN METHYLTRANSFERASE"/>
    <property type="match status" value="1"/>
</dbReference>
<dbReference type="GO" id="GO:0000156">
    <property type="term" value="F:phosphorelay response regulator activity"/>
    <property type="evidence" value="ECO:0007669"/>
    <property type="project" value="InterPro"/>
</dbReference>
<keyword evidence="6" id="KW-0145">Chemotaxis</keyword>
<protein>
    <recommendedName>
        <fullName evidence="15">Chemotaxis protein</fullName>
    </recommendedName>
</protein>
<evidence type="ECO:0000259" key="11">
    <source>
        <dbReference type="PROSITE" id="PS50122"/>
    </source>
</evidence>
<dbReference type="InterPro" id="IPR022641">
    <property type="entry name" value="CheR_N"/>
</dbReference>
<dbReference type="SUPFAM" id="SSF53335">
    <property type="entry name" value="S-adenosyl-L-methionine-dependent methyltransferases"/>
    <property type="match status" value="1"/>
</dbReference>
<proteinExistence type="predicted"/>
<name>A0A2T4DRW0_9BACT</name>
<feature type="active site" evidence="6">
    <location>
        <position position="14"/>
    </location>
</feature>
<dbReference type="CDD" id="cd16434">
    <property type="entry name" value="CheB-CheR_fusion"/>
    <property type="match status" value="1"/>
</dbReference>
<feature type="domain" description="PAS" evidence="9">
    <location>
        <begin position="845"/>
        <end position="893"/>
    </location>
</feature>
<comment type="catalytic activity">
    <reaction evidence="2">
        <text>L-glutamyl-[protein] + S-adenosyl-L-methionine = [protein]-L-glutamate 5-O-methyl ester + S-adenosyl-L-homocysteine</text>
        <dbReference type="Rhea" id="RHEA:24452"/>
        <dbReference type="Rhea" id="RHEA-COMP:10208"/>
        <dbReference type="Rhea" id="RHEA-COMP:10311"/>
        <dbReference type="ChEBI" id="CHEBI:29973"/>
        <dbReference type="ChEBI" id="CHEBI:57856"/>
        <dbReference type="ChEBI" id="CHEBI:59789"/>
        <dbReference type="ChEBI" id="CHEBI:82795"/>
        <dbReference type="EC" id="2.1.1.80"/>
    </reaction>
</comment>
<dbReference type="InterPro" id="IPR005467">
    <property type="entry name" value="His_kinase_dom"/>
</dbReference>
<dbReference type="Gene3D" id="3.40.50.150">
    <property type="entry name" value="Vaccinia Virus protein VP39"/>
    <property type="match status" value="1"/>
</dbReference>
<dbReference type="SUPFAM" id="SSF52738">
    <property type="entry name" value="Methylesterase CheB, C-terminal domain"/>
    <property type="match status" value="1"/>
</dbReference>
<feature type="domain" description="PAC" evidence="10">
    <location>
        <begin position="919"/>
        <end position="971"/>
    </location>
</feature>
<dbReference type="InterPro" id="IPR029063">
    <property type="entry name" value="SAM-dependent_MTases_sf"/>
</dbReference>
<dbReference type="InterPro" id="IPR036890">
    <property type="entry name" value="HATPase_C_sf"/>
</dbReference>
<dbReference type="PROSITE" id="PS50112">
    <property type="entry name" value="PAS"/>
    <property type="match status" value="2"/>
</dbReference>
<dbReference type="PANTHER" id="PTHR24422:SF10">
    <property type="entry name" value="CHEMOTAXIS PROTEIN METHYLTRANSFERASE 2"/>
    <property type="match status" value="1"/>
</dbReference>
<feature type="active site" evidence="6">
    <location>
        <position position="132"/>
    </location>
</feature>
<dbReference type="PROSITE" id="PS50113">
    <property type="entry name" value="PAC"/>
    <property type="match status" value="2"/>
</dbReference>
<dbReference type="SMART" id="SM00388">
    <property type="entry name" value="HisKA"/>
    <property type="match status" value="1"/>
</dbReference>
<keyword evidence="7" id="KW-0175">Coiled coil</keyword>
<evidence type="ECO:0000256" key="3">
    <source>
        <dbReference type="ARBA" id="ARBA00022603"/>
    </source>
</evidence>
<dbReference type="Pfam" id="PF08447">
    <property type="entry name" value="PAS_3"/>
    <property type="match status" value="1"/>
</dbReference>
<evidence type="ECO:0000259" key="8">
    <source>
        <dbReference type="PROSITE" id="PS50109"/>
    </source>
</evidence>
<feature type="domain" description="Histidine kinase" evidence="8">
    <location>
        <begin position="1119"/>
        <end position="1333"/>
    </location>
</feature>
<dbReference type="GO" id="GO:0032259">
    <property type="term" value="P:methylation"/>
    <property type="evidence" value="ECO:0007669"/>
    <property type="project" value="UniProtKB-KW"/>
</dbReference>
<dbReference type="EMBL" id="PYVU01000045">
    <property type="protein sequence ID" value="PTB96553.1"/>
    <property type="molecule type" value="Genomic_DNA"/>
</dbReference>
<dbReference type="NCBIfam" id="TIGR00229">
    <property type="entry name" value="sensory_box"/>
    <property type="match status" value="2"/>
</dbReference>
<dbReference type="InterPro" id="IPR022642">
    <property type="entry name" value="CheR_C"/>
</dbReference>
<organism evidence="13 14">
    <name type="scientific">Marivirga lumbricoides</name>
    <dbReference type="NCBI Taxonomy" id="1046115"/>
    <lineage>
        <taxon>Bacteria</taxon>
        <taxon>Pseudomonadati</taxon>
        <taxon>Bacteroidota</taxon>
        <taxon>Cytophagia</taxon>
        <taxon>Cytophagales</taxon>
        <taxon>Marivirgaceae</taxon>
        <taxon>Marivirga</taxon>
    </lineage>
</organism>
<dbReference type="InterPro" id="IPR000014">
    <property type="entry name" value="PAS"/>
</dbReference>
<feature type="domain" description="PAC" evidence="10">
    <location>
        <begin position="1040"/>
        <end position="1094"/>
    </location>
</feature>
<dbReference type="InterPro" id="IPR003661">
    <property type="entry name" value="HisK_dim/P_dom"/>
</dbReference>
<keyword evidence="3" id="KW-0489">Methyltransferase</keyword>
<dbReference type="GO" id="GO:0000155">
    <property type="term" value="F:phosphorelay sensor kinase activity"/>
    <property type="evidence" value="ECO:0007669"/>
    <property type="project" value="InterPro"/>
</dbReference>
<dbReference type="InterPro" id="IPR050903">
    <property type="entry name" value="Bact_Chemotaxis_MeTrfase"/>
</dbReference>
<dbReference type="SMART" id="SM00091">
    <property type="entry name" value="PAS"/>
    <property type="match status" value="3"/>
</dbReference>
<dbReference type="Gene3D" id="3.30.565.10">
    <property type="entry name" value="Histidine kinase-like ATPase, C-terminal domain"/>
    <property type="match status" value="1"/>
</dbReference>
<dbReference type="PROSITE" id="PS50122">
    <property type="entry name" value="CHEB"/>
    <property type="match status" value="1"/>
</dbReference>
<accession>A0A2T4DRW0</accession>
<feature type="domain" description="CheR-type methyltransferase" evidence="12">
    <location>
        <begin position="206"/>
        <end position="457"/>
    </location>
</feature>
<dbReference type="Gene3D" id="1.10.287.130">
    <property type="match status" value="1"/>
</dbReference>
<dbReference type="InterPro" id="IPR001610">
    <property type="entry name" value="PAC"/>
</dbReference>
<dbReference type="GO" id="GO:0006935">
    <property type="term" value="P:chemotaxis"/>
    <property type="evidence" value="ECO:0007669"/>
    <property type="project" value="UniProtKB-UniRule"/>
</dbReference>
<keyword evidence="5" id="KW-0949">S-adenosyl-L-methionine</keyword>
<dbReference type="Pfam" id="PF00512">
    <property type="entry name" value="HisKA"/>
    <property type="match status" value="1"/>
</dbReference>
<evidence type="ECO:0000256" key="7">
    <source>
        <dbReference type="SAM" id="Coils"/>
    </source>
</evidence>
<evidence type="ECO:0000256" key="6">
    <source>
        <dbReference type="PROSITE-ProRule" id="PRU00050"/>
    </source>
</evidence>
<dbReference type="GO" id="GO:0008984">
    <property type="term" value="F:protein-glutamate methylesterase activity"/>
    <property type="evidence" value="ECO:0007669"/>
    <property type="project" value="InterPro"/>
</dbReference>
<dbReference type="Gene3D" id="3.40.50.180">
    <property type="entry name" value="Methylesterase CheB, C-terminal domain"/>
    <property type="match status" value="1"/>
</dbReference>
<dbReference type="SMART" id="SM00138">
    <property type="entry name" value="MeTrc"/>
    <property type="match status" value="1"/>
</dbReference>
<feature type="active site" evidence="6">
    <location>
        <position position="41"/>
    </location>
</feature>
<dbReference type="SMART" id="SM00387">
    <property type="entry name" value="HATPase_c"/>
    <property type="match status" value="1"/>
</dbReference>
<feature type="domain" description="PAS" evidence="9">
    <location>
        <begin position="968"/>
        <end position="1039"/>
    </location>
</feature>
<dbReference type="InterPro" id="IPR000700">
    <property type="entry name" value="PAS-assoc_C"/>
</dbReference>
<dbReference type="CDD" id="cd00130">
    <property type="entry name" value="PAS"/>
    <property type="match status" value="2"/>
</dbReference>
<dbReference type="PROSITE" id="PS50109">
    <property type="entry name" value="HIS_KIN"/>
    <property type="match status" value="1"/>
</dbReference>
<dbReference type="InterPro" id="IPR000780">
    <property type="entry name" value="CheR_MeTrfase"/>
</dbReference>